<evidence type="ECO:0000256" key="1">
    <source>
        <dbReference type="ARBA" id="ARBA00007358"/>
    </source>
</evidence>
<dbReference type="GO" id="GO:0005829">
    <property type="term" value="C:cytosol"/>
    <property type="evidence" value="ECO:0007669"/>
    <property type="project" value="TreeGrafter"/>
</dbReference>
<dbReference type="Gene3D" id="3.40.50.1970">
    <property type="match status" value="1"/>
</dbReference>
<dbReference type="InterPro" id="IPR001670">
    <property type="entry name" value="ADH_Fe/GldA"/>
</dbReference>
<feature type="domain" description="Alcohol dehydrogenase iron-type/glycerol dehydrogenase GldA" evidence="3">
    <location>
        <begin position="9"/>
        <end position="177"/>
    </location>
</feature>
<accession>A0A9X4MJA7</accession>
<reference evidence="5" key="1">
    <citation type="journal article" date="2022" name="bioRxiv">
        <title>Thiovibrio frasassiensisgen. nov., sp. nov., an autotrophic, elemental sulfur disproportionating bacterium isolated from sulfidic karst sediment, and proposal of Thiovibrionaceae fam. nov.</title>
        <authorList>
            <person name="Aronson H."/>
            <person name="Thomas C."/>
            <person name="Bhattacharyya M."/>
            <person name="Eckstein S."/>
            <person name="Jensen S."/>
            <person name="Barco R."/>
            <person name="Macalady J."/>
            <person name="Amend J."/>
        </authorList>
    </citation>
    <scope>NUCLEOTIDE SEQUENCE</scope>
    <source>
        <strain evidence="5">RS19-109</strain>
    </source>
</reference>
<dbReference type="Proteomes" id="UP001154240">
    <property type="component" value="Unassembled WGS sequence"/>
</dbReference>
<evidence type="ECO:0000313" key="6">
    <source>
        <dbReference type="Proteomes" id="UP001154240"/>
    </source>
</evidence>
<dbReference type="InterPro" id="IPR044731">
    <property type="entry name" value="BDH-like"/>
</dbReference>
<dbReference type="SUPFAM" id="SSF56796">
    <property type="entry name" value="Dehydroquinate synthase-like"/>
    <property type="match status" value="1"/>
</dbReference>
<evidence type="ECO:0000259" key="4">
    <source>
        <dbReference type="Pfam" id="PF25137"/>
    </source>
</evidence>
<dbReference type="PANTHER" id="PTHR43633:SF1">
    <property type="entry name" value="ALCOHOL DEHYDROGENASE YQHD"/>
    <property type="match status" value="1"/>
</dbReference>
<feature type="domain" description="Fe-containing alcohol dehydrogenase-like C-terminal" evidence="4">
    <location>
        <begin position="188"/>
        <end position="363"/>
    </location>
</feature>
<evidence type="ECO:0000259" key="3">
    <source>
        <dbReference type="Pfam" id="PF00465"/>
    </source>
</evidence>
<dbReference type="Gene3D" id="1.20.1090.10">
    <property type="entry name" value="Dehydroquinate synthase-like - alpha domain"/>
    <property type="match status" value="1"/>
</dbReference>
<reference evidence="5" key="2">
    <citation type="submission" date="2022-10" db="EMBL/GenBank/DDBJ databases">
        <authorList>
            <person name="Aronson H.S."/>
        </authorList>
    </citation>
    <scope>NUCLEOTIDE SEQUENCE</scope>
    <source>
        <strain evidence="5">RS19-109</strain>
    </source>
</reference>
<keyword evidence="6" id="KW-1185">Reference proteome</keyword>
<sequence>MHDFVYHNPTQIIFGRHALDQTGERTRSVACKALLVSGRESLKNLGVYQAVHHSLRQAGIEVTEHAGVQPNPILGHVRQGVALAQKNRVEVIVALGGGSVIDSAKAIAAGALAAHDVWGFFKGKKSIKNALPIIALPTVAGSGSETNNGMVLTNETTRQKIGIGNRYLFPKIAILDPTVTFSVPPAATAFGAVDGFSHLLEFYLSREETFAPLQDHYSTGLMQTLMAACETALANPRDYQSRAELMWASALALNGISAAGLGRVGFPFHLIEHSLSALHDIPHGAGLAAILPGAMGFAARKNPARLALFAAQVFGVTEATPQLLAQEGIRLFREWLKKIAAPTSLGDLGLSQKDIPTLAANTKAQARLWRLNEYPPEIIEAILWECL</sequence>
<name>A0A9X4MJA7_9BACT</name>
<dbReference type="FunFam" id="3.40.50.1970:FF:000003">
    <property type="entry name" value="Alcohol dehydrogenase, iron-containing"/>
    <property type="match status" value="1"/>
</dbReference>
<organism evidence="5 6">
    <name type="scientific">Thiovibrio frasassiensis</name>
    <dbReference type="NCBI Taxonomy" id="2984131"/>
    <lineage>
        <taxon>Bacteria</taxon>
        <taxon>Pseudomonadati</taxon>
        <taxon>Thermodesulfobacteriota</taxon>
        <taxon>Desulfobulbia</taxon>
        <taxon>Desulfobulbales</taxon>
        <taxon>Thiovibrionaceae</taxon>
        <taxon>Thiovibrio</taxon>
    </lineage>
</organism>
<evidence type="ECO:0000256" key="2">
    <source>
        <dbReference type="ARBA" id="ARBA00023002"/>
    </source>
</evidence>
<evidence type="ECO:0000313" key="5">
    <source>
        <dbReference type="EMBL" id="MDG4476548.1"/>
    </source>
</evidence>
<dbReference type="Pfam" id="PF25137">
    <property type="entry name" value="ADH_Fe_C"/>
    <property type="match status" value="1"/>
</dbReference>
<gene>
    <name evidence="5" type="ORF">OLX77_10325</name>
</gene>
<comment type="caution">
    <text evidence="5">The sequence shown here is derived from an EMBL/GenBank/DDBJ whole genome shotgun (WGS) entry which is preliminary data.</text>
</comment>
<proteinExistence type="inferred from homology"/>
<comment type="similarity">
    <text evidence="1">Belongs to the iron-containing alcohol dehydrogenase family.</text>
</comment>
<dbReference type="PANTHER" id="PTHR43633">
    <property type="entry name" value="ALCOHOL DEHYDROGENASE YQHD"/>
    <property type="match status" value="1"/>
</dbReference>
<dbReference type="InterPro" id="IPR056798">
    <property type="entry name" value="ADH_Fe_C"/>
</dbReference>
<dbReference type="CDD" id="cd08187">
    <property type="entry name" value="BDH"/>
    <property type="match status" value="1"/>
</dbReference>
<keyword evidence="2" id="KW-0560">Oxidoreductase</keyword>
<dbReference type="AlphaFoldDB" id="A0A9X4MJA7"/>
<protein>
    <submittedName>
        <fullName evidence="5">Iron-containing alcohol dehydrogenase</fullName>
    </submittedName>
</protein>
<dbReference type="GO" id="GO:0046872">
    <property type="term" value="F:metal ion binding"/>
    <property type="evidence" value="ECO:0007669"/>
    <property type="project" value="InterPro"/>
</dbReference>
<dbReference type="GO" id="GO:0008106">
    <property type="term" value="F:alcohol dehydrogenase (NADP+) activity"/>
    <property type="evidence" value="ECO:0007669"/>
    <property type="project" value="TreeGrafter"/>
</dbReference>
<dbReference type="RefSeq" id="WP_307633515.1">
    <property type="nucleotide sequence ID" value="NZ_JAPHEH010000001.1"/>
</dbReference>
<dbReference type="GO" id="GO:1990362">
    <property type="term" value="F:butanol dehydrogenase (NAD+) activity"/>
    <property type="evidence" value="ECO:0007669"/>
    <property type="project" value="InterPro"/>
</dbReference>
<dbReference type="GO" id="GO:1990002">
    <property type="term" value="F:methylglyoxal reductase (NADPH) (acetol producing) activity"/>
    <property type="evidence" value="ECO:0007669"/>
    <property type="project" value="TreeGrafter"/>
</dbReference>
<dbReference type="EMBL" id="JAPHEH010000001">
    <property type="protein sequence ID" value="MDG4476548.1"/>
    <property type="molecule type" value="Genomic_DNA"/>
</dbReference>
<dbReference type="Pfam" id="PF00465">
    <property type="entry name" value="Fe-ADH"/>
    <property type="match status" value="1"/>
</dbReference>